<dbReference type="InterPro" id="IPR006694">
    <property type="entry name" value="Fatty_acid_hydroxylase"/>
</dbReference>
<dbReference type="GO" id="GO:0008610">
    <property type="term" value="P:lipid biosynthetic process"/>
    <property type="evidence" value="ECO:0007669"/>
    <property type="project" value="InterPro"/>
</dbReference>
<feature type="transmembrane region" description="Helical" evidence="7">
    <location>
        <begin position="44"/>
        <end position="64"/>
    </location>
</feature>
<dbReference type="InterPro" id="IPR051689">
    <property type="entry name" value="Sterol_desaturase/TMEM195"/>
</dbReference>
<evidence type="ECO:0000313" key="9">
    <source>
        <dbReference type="EMBL" id="PZQ75381.1"/>
    </source>
</evidence>
<feature type="transmembrane region" description="Helical" evidence="7">
    <location>
        <begin position="302"/>
        <end position="319"/>
    </location>
</feature>
<keyword evidence="4" id="KW-0560">Oxidoreductase</keyword>
<dbReference type="GO" id="GO:0016020">
    <property type="term" value="C:membrane"/>
    <property type="evidence" value="ECO:0007669"/>
    <property type="project" value="GOC"/>
</dbReference>
<dbReference type="GO" id="GO:0012505">
    <property type="term" value="C:endomembrane system"/>
    <property type="evidence" value="ECO:0007669"/>
    <property type="project" value="UniProtKB-SubCell"/>
</dbReference>
<dbReference type="AlphaFoldDB" id="A0A2W5QAI0"/>
<evidence type="ECO:0000256" key="7">
    <source>
        <dbReference type="SAM" id="Phobius"/>
    </source>
</evidence>
<evidence type="ECO:0000256" key="4">
    <source>
        <dbReference type="ARBA" id="ARBA00023002"/>
    </source>
</evidence>
<dbReference type="Proteomes" id="UP000249135">
    <property type="component" value="Unassembled WGS sequence"/>
</dbReference>
<evidence type="ECO:0000256" key="1">
    <source>
        <dbReference type="ARBA" id="ARBA00004127"/>
    </source>
</evidence>
<comment type="caution">
    <text evidence="9">The sequence shown here is derived from an EMBL/GenBank/DDBJ whole genome shotgun (WGS) entry which is preliminary data.</text>
</comment>
<keyword evidence="2 7" id="KW-0812">Transmembrane</keyword>
<evidence type="ECO:0000256" key="6">
    <source>
        <dbReference type="ARBA" id="ARBA00023136"/>
    </source>
</evidence>
<feature type="transmembrane region" description="Helical" evidence="7">
    <location>
        <begin position="139"/>
        <end position="160"/>
    </location>
</feature>
<protein>
    <submittedName>
        <fullName evidence="9">Fatty acid hydroxylase</fullName>
    </submittedName>
</protein>
<evidence type="ECO:0000256" key="3">
    <source>
        <dbReference type="ARBA" id="ARBA00022989"/>
    </source>
</evidence>
<evidence type="ECO:0000256" key="2">
    <source>
        <dbReference type="ARBA" id="ARBA00022692"/>
    </source>
</evidence>
<evidence type="ECO:0000256" key="5">
    <source>
        <dbReference type="ARBA" id="ARBA00023098"/>
    </source>
</evidence>
<feature type="transmembrane region" description="Helical" evidence="7">
    <location>
        <begin position="6"/>
        <end position="23"/>
    </location>
</feature>
<dbReference type="Pfam" id="PF04116">
    <property type="entry name" value="FA_hydroxylase"/>
    <property type="match status" value="1"/>
</dbReference>
<gene>
    <name evidence="9" type="ORF">DI563_09885</name>
</gene>
<dbReference type="GO" id="GO:0006643">
    <property type="term" value="P:membrane lipid metabolic process"/>
    <property type="evidence" value="ECO:0007669"/>
    <property type="project" value="TreeGrafter"/>
</dbReference>
<comment type="subcellular location">
    <subcellularLocation>
        <location evidence="1">Endomembrane system</location>
        <topology evidence="1">Multi-pass membrane protein</topology>
    </subcellularLocation>
</comment>
<dbReference type="EMBL" id="QFPP01000090">
    <property type="protein sequence ID" value="PZQ75381.1"/>
    <property type="molecule type" value="Genomic_DNA"/>
</dbReference>
<dbReference type="GO" id="GO:0005506">
    <property type="term" value="F:iron ion binding"/>
    <property type="evidence" value="ECO:0007669"/>
    <property type="project" value="InterPro"/>
</dbReference>
<evidence type="ECO:0000259" key="8">
    <source>
        <dbReference type="Pfam" id="PF04116"/>
    </source>
</evidence>
<dbReference type="GO" id="GO:0050479">
    <property type="term" value="F:glyceryl-ether monooxygenase activity"/>
    <property type="evidence" value="ECO:0007669"/>
    <property type="project" value="TreeGrafter"/>
</dbReference>
<keyword evidence="3 7" id="KW-1133">Transmembrane helix</keyword>
<proteinExistence type="predicted"/>
<name>A0A2W5QAI0_VARPD</name>
<keyword evidence="6 7" id="KW-0472">Membrane</keyword>
<dbReference type="PANTHER" id="PTHR21624:SF1">
    <property type="entry name" value="ALKYLGLYCEROL MONOOXYGENASE"/>
    <property type="match status" value="1"/>
</dbReference>
<reference evidence="9 10" key="1">
    <citation type="submission" date="2017-08" db="EMBL/GenBank/DDBJ databases">
        <title>Infants hospitalized years apart are colonized by the same room-sourced microbial strains.</title>
        <authorList>
            <person name="Brooks B."/>
            <person name="Olm M.R."/>
            <person name="Firek B.A."/>
            <person name="Baker R."/>
            <person name="Thomas B.C."/>
            <person name="Morowitz M.J."/>
            <person name="Banfield J.F."/>
        </authorList>
    </citation>
    <scope>NUCLEOTIDE SEQUENCE [LARGE SCALE GENOMIC DNA]</scope>
    <source>
        <strain evidence="9">S2_005_003_R2_41</strain>
    </source>
</reference>
<sequence>MEQAVIWTIPFLALAVVLEMVVSKMRGRNTYRINDTLASLSQGLISQLVAACTPLLQIGIYTLVFKALGHRAHAPYWRTWQGIAVAVVMFDFCEYWLHRAGHEIAVFWAAHVVHHQSEELNLCTALRQESFNPVLGWPFYLPLAVAGVPPVTFGFVLLGVQYYQIWAHTEQIGKLGWLDGILTTPSNHRVHHAVNDRYLDRNYGGVFVLWDRMFGTYMPETEPCVFGTRSPVRSFNPLRAMVQVYAQLWRDAWHTRRRGDKLRVFLKPPGWRPDDVALRFPQPPFDLHRETYDPRSNRTTRVMAVVLFLASAAGCGVFLWNADGMGMVRRLLWTALLVACLYGVGWLLEKDASLQV</sequence>
<keyword evidence="5" id="KW-0443">Lipid metabolism</keyword>
<feature type="transmembrane region" description="Helical" evidence="7">
    <location>
        <begin position="331"/>
        <end position="348"/>
    </location>
</feature>
<feature type="domain" description="Fatty acid hydroxylase" evidence="8">
    <location>
        <begin position="84"/>
        <end position="216"/>
    </location>
</feature>
<organism evidence="9 10">
    <name type="scientific">Variovorax paradoxus</name>
    <dbReference type="NCBI Taxonomy" id="34073"/>
    <lineage>
        <taxon>Bacteria</taxon>
        <taxon>Pseudomonadati</taxon>
        <taxon>Pseudomonadota</taxon>
        <taxon>Betaproteobacteria</taxon>
        <taxon>Burkholderiales</taxon>
        <taxon>Comamonadaceae</taxon>
        <taxon>Variovorax</taxon>
    </lineage>
</organism>
<dbReference type="PANTHER" id="PTHR21624">
    <property type="entry name" value="STEROL DESATURASE-RELATED PROTEIN"/>
    <property type="match status" value="1"/>
</dbReference>
<accession>A0A2W5QAI0</accession>
<evidence type="ECO:0000313" key="10">
    <source>
        <dbReference type="Proteomes" id="UP000249135"/>
    </source>
</evidence>